<dbReference type="Proteomes" id="UP000252100">
    <property type="component" value="Chromosome"/>
</dbReference>
<organism evidence="6 7">
    <name type="scientific">Salicibibacter kimchii</name>
    <dbReference type="NCBI Taxonomy" id="2099786"/>
    <lineage>
        <taxon>Bacteria</taxon>
        <taxon>Bacillati</taxon>
        <taxon>Bacillota</taxon>
        <taxon>Bacilli</taxon>
        <taxon>Bacillales</taxon>
        <taxon>Bacillaceae</taxon>
        <taxon>Salicibibacter</taxon>
    </lineage>
</organism>
<dbReference type="GO" id="GO:0032259">
    <property type="term" value="P:methylation"/>
    <property type="evidence" value="ECO:0007669"/>
    <property type="project" value="UniProtKB-KW"/>
</dbReference>
<keyword evidence="7" id="KW-1185">Reference proteome</keyword>
<evidence type="ECO:0000313" key="7">
    <source>
        <dbReference type="Proteomes" id="UP000252100"/>
    </source>
</evidence>
<evidence type="ECO:0000256" key="1">
    <source>
        <dbReference type="ARBA" id="ARBA00004127"/>
    </source>
</evidence>
<evidence type="ECO:0000256" key="5">
    <source>
        <dbReference type="SAM" id="Phobius"/>
    </source>
</evidence>
<feature type="transmembrane region" description="Helical" evidence="5">
    <location>
        <begin position="46"/>
        <end position="69"/>
    </location>
</feature>
<dbReference type="InterPro" id="IPR007318">
    <property type="entry name" value="Phopholipid_MeTrfase"/>
</dbReference>
<feature type="transmembrane region" description="Helical" evidence="5">
    <location>
        <begin position="12"/>
        <end position="34"/>
    </location>
</feature>
<accession>A0A345BYK5</accession>
<gene>
    <name evidence="6" type="ORF">DT065_08350</name>
</gene>
<protein>
    <submittedName>
        <fullName evidence="6">Isoprenylcysteine carboxylmethyltransferase family protein</fullName>
    </submittedName>
</protein>
<name>A0A345BYK5_9BACI</name>
<dbReference type="PANTHER" id="PTHR12714">
    <property type="entry name" value="PROTEIN-S ISOPRENYLCYSTEINE O-METHYLTRANSFERASE"/>
    <property type="match status" value="1"/>
</dbReference>
<dbReference type="PANTHER" id="PTHR12714:SF9">
    <property type="entry name" value="PROTEIN-S-ISOPRENYLCYSTEINE O-METHYLTRANSFERASE"/>
    <property type="match status" value="1"/>
</dbReference>
<dbReference type="OrthoDB" id="272002at2"/>
<keyword evidence="6" id="KW-0489">Methyltransferase</keyword>
<evidence type="ECO:0000256" key="2">
    <source>
        <dbReference type="ARBA" id="ARBA00022692"/>
    </source>
</evidence>
<keyword evidence="6" id="KW-0808">Transferase</keyword>
<evidence type="ECO:0000256" key="3">
    <source>
        <dbReference type="ARBA" id="ARBA00022989"/>
    </source>
</evidence>
<dbReference type="AlphaFoldDB" id="A0A345BYK5"/>
<dbReference type="Gene3D" id="1.20.120.1630">
    <property type="match status" value="1"/>
</dbReference>
<sequence>MGKKEPSVRSHLTSILLLPFTVTVIIPLLLLIFLKYNVAWGIDLPFSILILLIGLSFLILGLVIVISAIRQFSKRGKGTLAPWNPPQKLVVNGVYRYTRNPMISGVVLILLGEVIILGSLPLLFWFILFSVVNYIYFIIGEEPELEKKFGEDYIEYKNNVPRLLPRKKPWSQKS</sequence>
<comment type="subcellular location">
    <subcellularLocation>
        <location evidence="1">Endomembrane system</location>
        <topology evidence="1">Multi-pass membrane protein</topology>
    </subcellularLocation>
</comment>
<keyword evidence="2 5" id="KW-0812">Transmembrane</keyword>
<keyword evidence="3 5" id="KW-1133">Transmembrane helix</keyword>
<dbReference type="GO" id="GO:0008168">
    <property type="term" value="F:methyltransferase activity"/>
    <property type="evidence" value="ECO:0007669"/>
    <property type="project" value="UniProtKB-KW"/>
</dbReference>
<evidence type="ECO:0000313" key="6">
    <source>
        <dbReference type="EMBL" id="AXF56036.1"/>
    </source>
</evidence>
<reference evidence="6 7" key="1">
    <citation type="journal article" date="2018" name="J. Microbiol.">
        <title>Salicibibacter kimchii gen. nov., sp. nov., a moderately halophilic and alkalitolerant bacterium in the family Bacillaceae, isolated from kimchi.</title>
        <authorList>
            <person name="Jang J.Y."/>
            <person name="Oh Y.J."/>
            <person name="Lim S.K."/>
            <person name="Park H.K."/>
            <person name="Lee C."/>
            <person name="Kim J.Y."/>
            <person name="Lee M.A."/>
            <person name="Choi H.J."/>
        </authorList>
    </citation>
    <scope>NUCLEOTIDE SEQUENCE [LARGE SCALE GENOMIC DNA]</scope>
    <source>
        <strain evidence="6 7">NKC1-1</strain>
    </source>
</reference>
<evidence type="ECO:0000256" key="4">
    <source>
        <dbReference type="ARBA" id="ARBA00023136"/>
    </source>
</evidence>
<dbReference type="GO" id="GO:0012505">
    <property type="term" value="C:endomembrane system"/>
    <property type="evidence" value="ECO:0007669"/>
    <property type="project" value="UniProtKB-SubCell"/>
</dbReference>
<dbReference type="RefSeq" id="WP_114372458.1">
    <property type="nucleotide sequence ID" value="NZ_CP031092.1"/>
</dbReference>
<dbReference type="Pfam" id="PF04191">
    <property type="entry name" value="PEMT"/>
    <property type="match status" value="1"/>
</dbReference>
<keyword evidence="4 5" id="KW-0472">Membrane</keyword>
<feature type="transmembrane region" description="Helical" evidence="5">
    <location>
        <begin position="106"/>
        <end position="139"/>
    </location>
</feature>
<proteinExistence type="predicted"/>
<dbReference type="EMBL" id="CP031092">
    <property type="protein sequence ID" value="AXF56036.1"/>
    <property type="molecule type" value="Genomic_DNA"/>
</dbReference>
<dbReference type="KEGG" id="rue:DT065_08350"/>